<dbReference type="NCBIfam" id="TIGR01760">
    <property type="entry name" value="tape_meas_TP901"/>
    <property type="match status" value="1"/>
</dbReference>
<dbReference type="OrthoDB" id="2015953at2"/>
<feature type="coiled-coil region" evidence="2">
    <location>
        <begin position="706"/>
        <end position="765"/>
    </location>
</feature>
<dbReference type="STRING" id="39482.ERS852491_04741"/>
<dbReference type="EMBL" id="CYZU01000075">
    <property type="protein sequence ID" value="CUP28121.1"/>
    <property type="molecule type" value="Genomic_DNA"/>
</dbReference>
<dbReference type="Proteomes" id="UP000095544">
    <property type="component" value="Unassembled WGS sequence"/>
</dbReference>
<gene>
    <name evidence="4" type="ORF">ERS852491_04741</name>
</gene>
<dbReference type="RefSeq" id="WP_055155169.1">
    <property type="nucleotide sequence ID" value="NZ_CYZU01000075.1"/>
</dbReference>
<sequence>MAADGTIKISTELDSDKAQSAMSKFSSTAKTAMKGVTVAIGVASTALTAMAGYAIKVGSDFEQGMSNVAAISGATGEELDKLTEKAKEMGAKTKFSAQESAEAFEYMAMAGWKTEDMLNGIEGIMNLAAASGESLATTSDIVTDALTAFGLTAADSTHFADVLAQASSNANTNVGMMGETFKYVAPVAGSLGFSAEDCAVAIGLMANSGIKAGQAGTSLRQIFTNLVKPTDQMQTAMDELGISITDAGGNTKSLDALMGDLRNSFSGLTDSQKAQYAATIAGQEGMSALLAIVNASETDFNALKDSIYNADGAAQEMAETMQDNLKGAVEELVGGLETFAIQVYEKMEGPLRGAVEYASECVDRLSAAFESGGLTGVVSKAGDIFDELTDSIADTSEEANGIITPLKNMTGAMASIGKGAAPIAVETIKLLARNMDKLIPIASACFAAVKVYGPAMKAAATATKANAAATAILNKMEKANALQLVATNGGLTVRQILMGVHNGQLTIGTAATALFTKAQLALNTAMSANPIGFVVTAIAALTAGIAAAVIVSDKDAEATAKLSKEQKDLCKSIDETSEKVKQLKESRDENIQSATKEIDTTSALWVELQNLVDENGKVKAGYEARAEYITGQLSQALGVEMQLQDGIIQGYSEQIDTINKLIETQRAQASLEAMEDSYKEAVQGKTEALTGYLQAQQESTKAGKELSDAQSELAAITAQANEETKQYGVVQSDTKVAQEEAQEAVDQLSKNYDKLSGKTKDAKNSYEEYQDIIKQYEGLSAAIVSGDSNKIQEALLAIQADFKKFGEVSNDELKNQAINASNNMALLGDAIKNGWVDSKDSAVAEIANMTAMSLGELAKLPGGAATVAGEINPAMLGELVSLSGSLNDESKKAVTGFLEGLDGVDDKTRDAFENAVKGAIEGSEFGDEVSSKAKEMGISYLDALKEVLEVHSPSQAVKRIFAQAMPGAAEGLEEGKEGVLEKAGSFVTEFLGKFQNGGIGETLKEVGKNAMALFGVGVSEQQENSRLAGKLNADAANAGASSVDPSPTGGLFGSLFGGGIGGMIGFLFGQGKGLSDSANSGAGSVNPAPTGSNFGSQYASGVGSKTGEANLKGQALADNAESGANTADGYSIGSNFGSGFVSGIGDWIVSAATKAAELAASAYNAAKRWLDEHSPSKKTAKLGKWFSQGLGVGIADGEGEVVEASEKVSQSALDALDMDTISMKLKDIDIPGTMARINLAIDDQQTRVSDKVVSAAEAKERSNTAELISALSKSMEIDYKQLGQEMSKRPIYLSAELDKRQVIKLLALPMDQEQQRNNNFKKMLNGGRP</sequence>
<organism evidence="4 5">
    <name type="scientific">Faecalicatena contorta</name>
    <dbReference type="NCBI Taxonomy" id="39482"/>
    <lineage>
        <taxon>Bacteria</taxon>
        <taxon>Bacillati</taxon>
        <taxon>Bacillota</taxon>
        <taxon>Clostridia</taxon>
        <taxon>Lachnospirales</taxon>
        <taxon>Lachnospiraceae</taxon>
        <taxon>Faecalicatena</taxon>
    </lineage>
</organism>
<accession>A0A174LYQ1</accession>
<protein>
    <submittedName>
        <fullName evidence="4">Phage-related minor tail protein</fullName>
    </submittedName>
</protein>
<feature type="domain" description="Phage tail tape measure protein" evidence="3">
    <location>
        <begin position="84"/>
        <end position="282"/>
    </location>
</feature>
<evidence type="ECO:0000259" key="3">
    <source>
        <dbReference type="Pfam" id="PF10145"/>
    </source>
</evidence>
<name>A0A174LYQ1_9FIRM</name>
<dbReference type="InterPro" id="IPR010090">
    <property type="entry name" value="Phage_tape_meas"/>
</dbReference>
<keyword evidence="2" id="KW-0175">Coiled coil</keyword>
<evidence type="ECO:0000313" key="4">
    <source>
        <dbReference type="EMBL" id="CUP28121.1"/>
    </source>
</evidence>
<evidence type="ECO:0000313" key="5">
    <source>
        <dbReference type="Proteomes" id="UP000095544"/>
    </source>
</evidence>
<proteinExistence type="predicted"/>
<evidence type="ECO:0000256" key="1">
    <source>
        <dbReference type="ARBA" id="ARBA00022612"/>
    </source>
</evidence>
<dbReference type="PANTHER" id="PTHR37813">
    <property type="entry name" value="FELS-2 PROPHAGE PROTEIN"/>
    <property type="match status" value="1"/>
</dbReference>
<dbReference type="Pfam" id="PF10145">
    <property type="entry name" value="PhageMin_Tail"/>
    <property type="match status" value="1"/>
</dbReference>
<evidence type="ECO:0000256" key="2">
    <source>
        <dbReference type="SAM" id="Coils"/>
    </source>
</evidence>
<dbReference type="PANTHER" id="PTHR37813:SF1">
    <property type="entry name" value="FELS-2 PROPHAGE PROTEIN"/>
    <property type="match status" value="1"/>
</dbReference>
<reference evidence="4 5" key="1">
    <citation type="submission" date="2015-09" db="EMBL/GenBank/DDBJ databases">
        <authorList>
            <consortium name="Pathogen Informatics"/>
        </authorList>
    </citation>
    <scope>NUCLEOTIDE SEQUENCE [LARGE SCALE GENOMIC DNA]</scope>
    <source>
        <strain evidence="4 5">2789STDY5834876</strain>
    </source>
</reference>
<keyword evidence="1" id="KW-1188">Viral release from host cell</keyword>